<accession>E5ALY6</accession>
<dbReference type="AlphaFoldDB" id="E5ALY6"/>
<name>E5ALY6_MYCRK</name>
<dbReference type="HOGENOM" id="CLU_2732334_0_0_4"/>
<proteinExistence type="predicted"/>
<dbReference type="EMBL" id="FR687359">
    <property type="protein sequence ID" value="CBW76157.1"/>
    <property type="molecule type" value="Genomic_DNA"/>
</dbReference>
<dbReference type="Proteomes" id="UP000007437">
    <property type="component" value="Chromosome"/>
</dbReference>
<evidence type="ECO:0000313" key="2">
    <source>
        <dbReference type="Proteomes" id="UP000007437"/>
    </source>
</evidence>
<evidence type="ECO:0000313" key="1">
    <source>
        <dbReference type="EMBL" id="CBW76157.1"/>
    </source>
</evidence>
<reference evidence="1 2" key="1">
    <citation type="journal article" date="2011" name="J. Bacteriol.">
        <title>Complete genome sequence of Burkholderia rhizoxinica, an endosymbiont of Rhizopus microsporus.</title>
        <authorList>
            <person name="Lackner G."/>
            <person name="Moebius N."/>
            <person name="Partida-Martinez L."/>
            <person name="Hertweck C."/>
        </authorList>
    </citation>
    <scope>NUCLEOTIDE SEQUENCE [LARGE SCALE GENOMIC DNA]</scope>
    <source>
        <strain evidence="2">DSM 19002 / CIP 109453 / HKI 454</strain>
    </source>
</reference>
<sequence length="71" mass="7834">MRCGVRRAREVCGPLRDQRGDPLHHRAYASAASRAGTRSSLDRWVAGRFMSPAPRRPGGRQAMIRSCAVLS</sequence>
<gene>
    <name evidence="1" type="ordered locus">RBRH_02175</name>
</gene>
<dbReference type="STRING" id="882378.RBRH_02175"/>
<protein>
    <submittedName>
        <fullName evidence="1">Uncharacterized protein</fullName>
    </submittedName>
</protein>
<organism evidence="1 2">
    <name type="scientific">Mycetohabitans rhizoxinica (strain DSM 19002 / CIP 109453 / HKI 454)</name>
    <name type="common">Paraburkholderia rhizoxinica</name>
    <dbReference type="NCBI Taxonomy" id="882378"/>
    <lineage>
        <taxon>Bacteria</taxon>
        <taxon>Pseudomonadati</taxon>
        <taxon>Pseudomonadota</taxon>
        <taxon>Betaproteobacteria</taxon>
        <taxon>Burkholderiales</taxon>
        <taxon>Burkholderiaceae</taxon>
        <taxon>Mycetohabitans</taxon>
    </lineage>
</organism>
<dbReference type="KEGG" id="brh:RBRH_02175"/>